<dbReference type="RefSeq" id="WP_114563293.1">
    <property type="nucleotide sequence ID" value="NZ_CP031124.1"/>
</dbReference>
<dbReference type="AlphaFoldDB" id="A0A345DCV3"/>
<dbReference type="GO" id="GO:0044183">
    <property type="term" value="F:protein folding chaperone"/>
    <property type="evidence" value="ECO:0007669"/>
    <property type="project" value="TreeGrafter"/>
</dbReference>
<dbReference type="PANTHER" id="PTHR30111">
    <property type="entry name" value="33 KDA CHAPERONIN"/>
    <property type="match status" value="1"/>
</dbReference>
<dbReference type="PIRSF" id="PIRSF005261">
    <property type="entry name" value="Heat_shock_Hsp33"/>
    <property type="match status" value="1"/>
</dbReference>
<keyword evidence="3" id="KW-1015">Disulfide bond</keyword>
<dbReference type="EMBL" id="CP031124">
    <property type="protein sequence ID" value="AXF86191.1"/>
    <property type="molecule type" value="Genomic_DNA"/>
</dbReference>
<dbReference type="GO" id="GO:0051082">
    <property type="term" value="F:unfolded protein binding"/>
    <property type="evidence" value="ECO:0007669"/>
    <property type="project" value="InterPro"/>
</dbReference>
<keyword evidence="7" id="KW-1185">Reference proteome</keyword>
<keyword evidence="5" id="KW-0676">Redox-active center</keyword>
<name>A0A345DCV3_9BURK</name>
<keyword evidence="4" id="KW-0143">Chaperone</keyword>
<dbReference type="SUPFAM" id="SSF64397">
    <property type="entry name" value="Hsp33 domain"/>
    <property type="match status" value="1"/>
</dbReference>
<protein>
    <submittedName>
        <fullName evidence="6">33 kDa chaperonin</fullName>
    </submittedName>
</protein>
<reference evidence="7" key="1">
    <citation type="submission" date="2018-07" db="EMBL/GenBank/DDBJ databases">
        <authorList>
            <person name="Kim H."/>
        </authorList>
    </citation>
    <scope>NUCLEOTIDE SEQUENCE [LARGE SCALE GENOMIC DNA]</scope>
    <source>
        <strain evidence="7">F02</strain>
    </source>
</reference>
<organism evidence="6 7">
    <name type="scientific">Ephemeroptericola cinctiostellae</name>
    <dbReference type="NCBI Taxonomy" id="2268024"/>
    <lineage>
        <taxon>Bacteria</taxon>
        <taxon>Pseudomonadati</taxon>
        <taxon>Pseudomonadota</taxon>
        <taxon>Betaproteobacteria</taxon>
        <taxon>Burkholderiales</taxon>
        <taxon>Burkholderiaceae</taxon>
        <taxon>Ephemeroptericola</taxon>
    </lineage>
</organism>
<dbReference type="KEGG" id="hyf:DTO96_101937"/>
<dbReference type="CDD" id="cd00498">
    <property type="entry name" value="Hsp33"/>
    <property type="match status" value="1"/>
</dbReference>
<accession>A0A345DCV3</accession>
<proteinExistence type="predicted"/>
<evidence type="ECO:0000256" key="5">
    <source>
        <dbReference type="ARBA" id="ARBA00023284"/>
    </source>
</evidence>
<dbReference type="Proteomes" id="UP000252182">
    <property type="component" value="Chromosome"/>
</dbReference>
<dbReference type="InterPro" id="IPR000397">
    <property type="entry name" value="Heat_shock_Hsp33"/>
</dbReference>
<evidence type="ECO:0000313" key="7">
    <source>
        <dbReference type="Proteomes" id="UP000252182"/>
    </source>
</evidence>
<dbReference type="InterPro" id="IPR016154">
    <property type="entry name" value="Heat_shock_Hsp33_C"/>
</dbReference>
<keyword evidence="1" id="KW-0963">Cytoplasm</keyword>
<dbReference type="Gene3D" id="3.55.30.10">
    <property type="entry name" value="Hsp33 domain"/>
    <property type="match status" value="1"/>
</dbReference>
<dbReference type="InterPro" id="IPR016153">
    <property type="entry name" value="Heat_shock_Hsp33_N"/>
</dbReference>
<dbReference type="OrthoDB" id="9793753at2"/>
<evidence type="ECO:0000256" key="2">
    <source>
        <dbReference type="ARBA" id="ARBA00022833"/>
    </source>
</evidence>
<dbReference type="PANTHER" id="PTHR30111:SF1">
    <property type="entry name" value="33 KDA CHAPERONIN"/>
    <property type="match status" value="1"/>
</dbReference>
<evidence type="ECO:0000256" key="3">
    <source>
        <dbReference type="ARBA" id="ARBA00023157"/>
    </source>
</evidence>
<gene>
    <name evidence="6" type="primary">hslO</name>
    <name evidence="6" type="ORF">DTO96_101937</name>
</gene>
<keyword evidence="2" id="KW-0862">Zinc</keyword>
<dbReference type="GO" id="GO:0042026">
    <property type="term" value="P:protein refolding"/>
    <property type="evidence" value="ECO:0007669"/>
    <property type="project" value="TreeGrafter"/>
</dbReference>
<evidence type="ECO:0000256" key="1">
    <source>
        <dbReference type="ARBA" id="ARBA00022490"/>
    </source>
</evidence>
<evidence type="ECO:0000256" key="4">
    <source>
        <dbReference type="ARBA" id="ARBA00023186"/>
    </source>
</evidence>
<dbReference type="Pfam" id="PF01430">
    <property type="entry name" value="HSP33"/>
    <property type="match status" value="1"/>
</dbReference>
<evidence type="ECO:0000313" key="6">
    <source>
        <dbReference type="EMBL" id="AXF86191.1"/>
    </source>
</evidence>
<sequence length="305" mass="33773">MNQDTLHRILFQNAPVKGELVQLPNTWQTLLSTNQKRHYPAAVERLLGQMVAASVLLSANLKFDGSLIMQIHGDGPIQLLVAECRSDLTVRATAKLREHITVTDDMGLKQLINGNGQAHFAITLDPNDKMPGQQPYQGIVPLDGDTMAEVLMHYMHSSEQLDTHIQLASTHESCAGLLLQKLPLHGGSNTEDNAHIWDELNHIAQTLSDDELLNTPSDTILHQLFWQYPIEQHTIQDCQFGCTCSPTKVSNMLTMLGKEEALSMVKNGQVDVACDFCGQEYILNEAQIHGLFEPDAAQKAAAQLH</sequence>
<dbReference type="SUPFAM" id="SSF118352">
    <property type="entry name" value="HSP33 redox switch-like"/>
    <property type="match status" value="1"/>
</dbReference>
<dbReference type="Gene3D" id="3.90.1280.10">
    <property type="entry name" value="HSP33 redox switch-like"/>
    <property type="match status" value="1"/>
</dbReference>
<dbReference type="GO" id="GO:0005737">
    <property type="term" value="C:cytoplasm"/>
    <property type="evidence" value="ECO:0007669"/>
    <property type="project" value="InterPro"/>
</dbReference>